<dbReference type="Gene3D" id="3.40.50.410">
    <property type="entry name" value="von Willebrand factor, type A domain"/>
    <property type="match status" value="1"/>
</dbReference>
<proteinExistence type="predicted"/>
<dbReference type="SUPFAM" id="SSF53300">
    <property type="entry name" value="vWA-like"/>
    <property type="match status" value="1"/>
</dbReference>
<protein>
    <recommendedName>
        <fullName evidence="3">VWFA domain-containing protein</fullName>
    </recommendedName>
</protein>
<dbReference type="PANTHER" id="PTHR39338">
    <property type="entry name" value="BLL5662 PROTEIN-RELATED"/>
    <property type="match status" value="1"/>
</dbReference>
<evidence type="ECO:0008006" key="3">
    <source>
        <dbReference type="Google" id="ProtNLM"/>
    </source>
</evidence>
<dbReference type="EMBL" id="UINC01014656">
    <property type="protein sequence ID" value="SVA62382.1"/>
    <property type="molecule type" value="Genomic_DNA"/>
</dbReference>
<dbReference type="InterPro" id="IPR036465">
    <property type="entry name" value="vWFA_dom_sf"/>
</dbReference>
<dbReference type="Pfam" id="PF05762">
    <property type="entry name" value="VWA_CoxE"/>
    <property type="match status" value="1"/>
</dbReference>
<accession>A0A381XCU1</accession>
<dbReference type="PIRSF" id="PIRSF010256">
    <property type="entry name" value="CoxE_vWa"/>
    <property type="match status" value="1"/>
</dbReference>
<feature type="region of interest" description="Disordered" evidence="1">
    <location>
        <begin position="120"/>
        <end position="144"/>
    </location>
</feature>
<feature type="compositionally biased region" description="Basic and acidic residues" evidence="1">
    <location>
        <begin position="120"/>
        <end position="137"/>
    </location>
</feature>
<name>A0A381XCU1_9ZZZZ</name>
<evidence type="ECO:0000256" key="1">
    <source>
        <dbReference type="SAM" id="MobiDB-lite"/>
    </source>
</evidence>
<reference evidence="2" key="1">
    <citation type="submission" date="2018-05" db="EMBL/GenBank/DDBJ databases">
        <authorList>
            <person name="Lanie J.A."/>
            <person name="Ng W.-L."/>
            <person name="Kazmierczak K.M."/>
            <person name="Andrzejewski T.M."/>
            <person name="Davidsen T.M."/>
            <person name="Wayne K.J."/>
            <person name="Tettelin H."/>
            <person name="Glass J.I."/>
            <person name="Rusch D."/>
            <person name="Podicherti R."/>
            <person name="Tsui H.-C.T."/>
            <person name="Winkler M.E."/>
        </authorList>
    </citation>
    <scope>NUCLEOTIDE SEQUENCE</scope>
</reference>
<gene>
    <name evidence="2" type="ORF">METZ01_LOCUS115236</name>
</gene>
<organism evidence="2">
    <name type="scientific">marine metagenome</name>
    <dbReference type="NCBI Taxonomy" id="408172"/>
    <lineage>
        <taxon>unclassified sequences</taxon>
        <taxon>metagenomes</taxon>
        <taxon>ecological metagenomes</taxon>
    </lineage>
</organism>
<sequence>MAGHDLSLQRVTPPTDTASEASLSAHIARFSARLRSHGIDLSLSDEIDALLALQLVDIRTEEQVFLALRTALKVNRRHWSIFNLIFDRMWRQAEGLAALPNPRENERKAAGRLPCRIRLTERTPTKDEVEESNDRNKAGGYTPEEQMRHKTFDECTTEDFVAMQQLLDRLARMLKTRCSRRRVLEKSGDVVDLRHSFRGSLAVGGEMIELAKTTRAVELPHLVLLCDTSGSMDSHSRFLLMFALSLKKVAPRSETFAFNTRLTRLTHWLSPENVTSTVEQLARGVEDWSGGTRIGACLLEFTDSWLTQTVCSDTTLIILSDGLDQGDPDLLKQAMVRLRRRARRIIWLNPLMGDDRYRPEAKGMKTALPYIHHLAPAHSLAALEAMLPLLAT</sequence>
<evidence type="ECO:0000313" key="2">
    <source>
        <dbReference type="EMBL" id="SVA62382.1"/>
    </source>
</evidence>
<dbReference type="InterPro" id="IPR011195">
    <property type="entry name" value="UCP010256"/>
</dbReference>
<dbReference type="InterPro" id="IPR008912">
    <property type="entry name" value="Uncharacterised_CoxE"/>
</dbReference>
<dbReference type="AlphaFoldDB" id="A0A381XCU1"/>
<dbReference type="PANTHER" id="PTHR39338:SF6">
    <property type="entry name" value="BLL5662 PROTEIN"/>
    <property type="match status" value="1"/>
</dbReference>
<dbReference type="CDD" id="cd00198">
    <property type="entry name" value="vWFA"/>
    <property type="match status" value="1"/>
</dbReference>